<comment type="similarity">
    <text evidence="1">Belongs to the 'GDSL' lipolytic enzyme family.</text>
</comment>
<comment type="caution">
    <text evidence="5">The sequence shown here is derived from an EMBL/GenBank/DDBJ whole genome shotgun (WGS) entry which is preliminary data.</text>
</comment>
<dbReference type="InterPro" id="IPR037459">
    <property type="entry name" value="RhgT-like"/>
</dbReference>
<gene>
    <name evidence="5" type="ORF">FRY98_00395</name>
</gene>
<dbReference type="RefSeq" id="WP_148449649.1">
    <property type="nucleotide sequence ID" value="NZ_VSDO01000001.1"/>
</dbReference>
<dbReference type="SUPFAM" id="SSF52266">
    <property type="entry name" value="SGNH hydrolase"/>
    <property type="match status" value="1"/>
</dbReference>
<reference evidence="5 6" key="1">
    <citation type="submission" date="2019-08" db="EMBL/GenBank/DDBJ databases">
        <title>Genome sequencing of Paenibacillus faecis DSM 23593(T).</title>
        <authorList>
            <person name="Kook J.-K."/>
            <person name="Park S.-N."/>
            <person name="Lim Y.K."/>
        </authorList>
    </citation>
    <scope>NUCLEOTIDE SEQUENCE [LARGE SCALE GENOMIC DNA]</scope>
    <source>
        <strain evidence="5 6">DSM 23593</strain>
    </source>
</reference>
<keyword evidence="2" id="KW-0378">Hydrolase</keyword>
<evidence type="ECO:0000256" key="2">
    <source>
        <dbReference type="ARBA" id="ARBA00022801"/>
    </source>
</evidence>
<keyword evidence="6" id="KW-1185">Reference proteome</keyword>
<dbReference type="InterPro" id="IPR013830">
    <property type="entry name" value="SGNH_hydro"/>
</dbReference>
<organism evidence="5 6">
    <name type="scientific">Paenibacillus faecis</name>
    <dbReference type="NCBI Taxonomy" id="862114"/>
    <lineage>
        <taxon>Bacteria</taxon>
        <taxon>Bacillati</taxon>
        <taxon>Bacillota</taxon>
        <taxon>Bacilli</taxon>
        <taxon>Bacillales</taxon>
        <taxon>Paenibacillaceae</taxon>
        <taxon>Paenibacillus</taxon>
    </lineage>
</organism>
<evidence type="ECO:0000256" key="1">
    <source>
        <dbReference type="ARBA" id="ARBA00008668"/>
    </source>
</evidence>
<dbReference type="PANTHER" id="PTHR43695">
    <property type="entry name" value="PUTATIVE (AFU_ORTHOLOGUE AFUA_2G17250)-RELATED"/>
    <property type="match status" value="1"/>
</dbReference>
<dbReference type="InterPro" id="IPR008979">
    <property type="entry name" value="Galactose-bd-like_sf"/>
</dbReference>
<dbReference type="CDD" id="cd01821">
    <property type="entry name" value="Rhamnogalacturan_acetylesterase_like"/>
    <property type="match status" value="1"/>
</dbReference>
<dbReference type="SUPFAM" id="SSF49785">
    <property type="entry name" value="Galactose-binding domain-like"/>
    <property type="match status" value="1"/>
</dbReference>
<evidence type="ECO:0000259" key="4">
    <source>
        <dbReference type="Pfam" id="PF21254"/>
    </source>
</evidence>
<proteinExistence type="inferred from homology"/>
<dbReference type="Pfam" id="PF13472">
    <property type="entry name" value="Lipase_GDSL_2"/>
    <property type="match status" value="1"/>
</dbReference>
<evidence type="ECO:0000313" key="6">
    <source>
        <dbReference type="Proteomes" id="UP000325218"/>
    </source>
</evidence>
<protein>
    <submittedName>
        <fullName evidence="5">GDSL family lipase</fullName>
    </submittedName>
</protein>
<dbReference type="InterPro" id="IPR036514">
    <property type="entry name" value="SGNH_hydro_sf"/>
</dbReference>
<dbReference type="Gene3D" id="3.40.50.1110">
    <property type="entry name" value="SGNH hydrolase"/>
    <property type="match status" value="1"/>
</dbReference>
<dbReference type="Proteomes" id="UP000325218">
    <property type="component" value="Unassembled WGS sequence"/>
</dbReference>
<dbReference type="EMBL" id="VSDO01000001">
    <property type="protein sequence ID" value="TYA14183.1"/>
    <property type="molecule type" value="Genomic_DNA"/>
</dbReference>
<name>A0A5D0CWE1_9BACL</name>
<accession>A0A5D0CWE1</accession>
<feature type="domain" description="SGNH hydrolase-type esterase" evidence="3">
    <location>
        <begin position="166"/>
        <end position="324"/>
    </location>
</feature>
<dbReference type="OrthoDB" id="9807041at2"/>
<dbReference type="Pfam" id="PF21254">
    <property type="entry name" value="AGA-YXIM_GBD"/>
    <property type="match status" value="1"/>
</dbReference>
<dbReference type="InterPro" id="IPR049033">
    <property type="entry name" value="AGA-YXIM_GBD"/>
</dbReference>
<sequence length="382" mass="42241">MALYERPLSFKFDFGPGPCAEGYVKVDPGTRYDPQLGYGFETHARVYGKQRTDVPGGYPGAADPLKQSFCIPLGASFVVDVPGGTYRVKLLAGDALAETVTNVKAGEGRQMLPPVHAAAGQWLEAMFSVVVRGDGRLRLTFTGPAPRINALEIWPANGTLTVFLAGDSTVTDQPESGYPYCGWGQMLPAFFKHDVAVDNHARSGHSSLSFVKEGLLDPIMERIKPGDFLFLQFGHNDEKPDAARRTEPFSTFQGQLKLYLEAARSKQATPVLVTPVHRRYFKEDGTLQDTHGDYITAIRELAAQEAVPLIDLAERSRRLFEQAGVEGTKDDFMWVLPGEFIHFPAGVEDNTHFQERGARRLAAQVAEAIRELQLQPLQMFLR</sequence>
<dbReference type="PANTHER" id="PTHR43695:SF1">
    <property type="entry name" value="RHAMNOGALACTURONAN ACETYLESTERASE"/>
    <property type="match status" value="1"/>
</dbReference>
<feature type="domain" description="Beta-agarase/YXIM esterase-like galactose-binding" evidence="4">
    <location>
        <begin position="10"/>
        <end position="101"/>
    </location>
</feature>
<dbReference type="AlphaFoldDB" id="A0A5D0CWE1"/>
<evidence type="ECO:0000313" key="5">
    <source>
        <dbReference type="EMBL" id="TYA14183.1"/>
    </source>
</evidence>
<dbReference type="Gene3D" id="2.60.120.430">
    <property type="entry name" value="Galactose-binding lectin"/>
    <property type="match status" value="1"/>
</dbReference>
<dbReference type="GO" id="GO:0016787">
    <property type="term" value="F:hydrolase activity"/>
    <property type="evidence" value="ECO:0007669"/>
    <property type="project" value="UniProtKB-KW"/>
</dbReference>
<evidence type="ECO:0000259" key="3">
    <source>
        <dbReference type="Pfam" id="PF13472"/>
    </source>
</evidence>